<feature type="region of interest" description="Disordered" evidence="2">
    <location>
        <begin position="311"/>
        <end position="350"/>
    </location>
</feature>
<evidence type="ECO:0000313" key="4">
    <source>
        <dbReference type="Proteomes" id="UP000695000"/>
    </source>
</evidence>
<reference evidence="5" key="1">
    <citation type="submission" date="2025-08" db="UniProtKB">
        <authorList>
            <consortium name="RefSeq"/>
        </authorList>
    </citation>
    <scope>IDENTIFICATION</scope>
    <source>
        <tissue evidence="5">Whole Larva</tissue>
    </source>
</reference>
<dbReference type="RefSeq" id="XP_017768363.1">
    <property type="nucleotide sequence ID" value="XM_017912874.1"/>
</dbReference>
<protein>
    <submittedName>
        <fullName evidence="5">Protein-L-isoaspartate O-methyltransferase domain-containing protein 1-like isoform X1</fullName>
    </submittedName>
</protein>
<dbReference type="Gene3D" id="3.40.50.150">
    <property type="entry name" value="Vaccinia Virus protein VP39"/>
    <property type="match status" value="1"/>
</dbReference>
<evidence type="ECO:0000313" key="5">
    <source>
        <dbReference type="RefSeq" id="XP_017768363.1"/>
    </source>
</evidence>
<accession>A0ABM1M1B3</accession>
<feature type="domain" description="SOCS box" evidence="3">
    <location>
        <begin position="422"/>
        <end position="458"/>
    </location>
</feature>
<dbReference type="InterPro" id="IPR000682">
    <property type="entry name" value="PCMT"/>
</dbReference>
<name>A0ABM1M1B3_NICVS</name>
<gene>
    <name evidence="5" type="primary">LOC108556669</name>
</gene>
<dbReference type="InterPro" id="IPR029063">
    <property type="entry name" value="SAM-dependent_MTases_sf"/>
</dbReference>
<dbReference type="Pfam" id="PF01135">
    <property type="entry name" value="PCMT"/>
    <property type="match status" value="1"/>
</dbReference>
<dbReference type="InterPro" id="IPR001496">
    <property type="entry name" value="SOCS_box"/>
</dbReference>
<sequence length="458" mass="53501">MNMFQFYEMGGAVSSGRNNNHLIDNLVDNDYIHTIMVERVFRAIDRAEYMLQEYRCEAYKDQAWRHQHYHLSAPCIYSEALEGLRLRPGLSFLNLGSGTGYLSTMAGLILGSNGVNHGVEYHEDVIKYAYTKLEEFKKYSGAIDEFDFCEPQFMQGNCLALALTRRYDRIYVGASCPEQYDDFLKSFLKVGGIMIMPFRDSLMQVLRVSESSYHVCPLIPVTFAMLILPKTNNPEPQELLDIQPLSLQQMCRNKIRNILRENVNEDVPNIKFHRSKMFSHLKRYHKIHDKDMADFEYTSLVNRQSCDEDDKFPEAKKKKRCDDKTVRRRRRRDNSDSGDSSSSDMETNENAEEHLLRPTLNYFASPSFIFDWNINLSEHSDEEEVEEEEEEQQQSNEFRDVLCSDENSCNSCTDEGESEEDHPVRRMIESPYTPLMREKIDELPLPGMLKEFLNYNRV</sequence>
<organism evidence="4 5">
    <name type="scientific">Nicrophorus vespilloides</name>
    <name type="common">Boreal carrion beetle</name>
    <dbReference type="NCBI Taxonomy" id="110193"/>
    <lineage>
        <taxon>Eukaryota</taxon>
        <taxon>Metazoa</taxon>
        <taxon>Ecdysozoa</taxon>
        <taxon>Arthropoda</taxon>
        <taxon>Hexapoda</taxon>
        <taxon>Insecta</taxon>
        <taxon>Pterygota</taxon>
        <taxon>Neoptera</taxon>
        <taxon>Endopterygota</taxon>
        <taxon>Coleoptera</taxon>
        <taxon>Polyphaga</taxon>
        <taxon>Staphyliniformia</taxon>
        <taxon>Silphidae</taxon>
        <taxon>Nicrophorinae</taxon>
        <taxon>Nicrophorus</taxon>
    </lineage>
</organism>
<dbReference type="PANTHER" id="PTHR11579:SF9">
    <property type="entry name" value="PROTEIN-L-ISOASPARTATE O-METHYLTRANSFERASE"/>
    <property type="match status" value="1"/>
</dbReference>
<comment type="similarity">
    <text evidence="1">Belongs to the methyltransferase superfamily. L-isoaspartyl/D-aspartyl protein methyltransferase family.</text>
</comment>
<proteinExistence type="inferred from homology"/>
<dbReference type="PROSITE" id="PS50225">
    <property type="entry name" value="SOCS"/>
    <property type="match status" value="1"/>
</dbReference>
<dbReference type="Proteomes" id="UP000695000">
    <property type="component" value="Unplaced"/>
</dbReference>
<feature type="compositionally biased region" description="Basic and acidic residues" evidence="2">
    <location>
        <begin position="312"/>
        <end position="325"/>
    </location>
</feature>
<dbReference type="GeneID" id="108556669"/>
<keyword evidence="4" id="KW-1185">Reference proteome</keyword>
<evidence type="ECO:0000259" key="3">
    <source>
        <dbReference type="PROSITE" id="PS50225"/>
    </source>
</evidence>
<dbReference type="PANTHER" id="PTHR11579">
    <property type="entry name" value="PROTEIN-L-ISOASPARTATE O-METHYLTRANSFERASE"/>
    <property type="match status" value="1"/>
</dbReference>
<evidence type="ECO:0000256" key="2">
    <source>
        <dbReference type="SAM" id="MobiDB-lite"/>
    </source>
</evidence>
<dbReference type="SUPFAM" id="SSF53335">
    <property type="entry name" value="S-adenosyl-L-methionine-dependent methyltransferases"/>
    <property type="match status" value="1"/>
</dbReference>
<evidence type="ECO:0000256" key="1">
    <source>
        <dbReference type="ARBA" id="ARBA00005369"/>
    </source>
</evidence>